<feature type="chain" id="PRO_5041963800" evidence="1">
    <location>
        <begin position="36"/>
        <end position="417"/>
    </location>
</feature>
<evidence type="ECO:0000256" key="1">
    <source>
        <dbReference type="SAM" id="SignalP"/>
    </source>
</evidence>
<dbReference type="AlphaFoldDB" id="A0AAE0WD26"/>
<keyword evidence="3" id="KW-1185">Reference proteome</keyword>
<evidence type="ECO:0000313" key="2">
    <source>
        <dbReference type="EMBL" id="KAK3608895.1"/>
    </source>
</evidence>
<sequence>MPGFISLIGRGHMSCRLTVILCLLFFNNTLLPAQGQTEAPAKELRYPGWGMRGYPLLIHKKKELPAFADIDKALAYQNRLAALPPNPPKAQTDKLDPYMLIAGTAEQFCVVDLFYDKRPLPFNADLKPVAEWWVDFYEYKSFKHGWVKFDDTAFYRNFNPRYLKNFNNRGGLTADYEKTVIYKYDSGDVIYGLYWDAHEFNAFEGKFMKKCLFIYTGTPDPQDRTQYKITALNVNPEYISSFQTTEGQLRFGWRGETSTAIIKLQNNPRDCEDKTDVSREPKYYYETKKSSPVGIGLMIRPDRFLRAVNYQELTARSLFRHYYANENLRADDVITYKSPLQYETDTTDDAFIGQDLKKWEQVYIHEIHGEWARINTNRIKEFGWVRLENMVYLTEQKKFPPFEQIRQYTEEKKVSER</sequence>
<feature type="signal peptide" evidence="1">
    <location>
        <begin position="1"/>
        <end position="35"/>
    </location>
</feature>
<accession>A0AAE0WD26</accession>
<reference evidence="2" key="1">
    <citation type="journal article" date="2021" name="Genome Biol. Evol.">
        <title>A High-Quality Reference Genome for a Parasitic Bivalve with Doubly Uniparental Inheritance (Bivalvia: Unionida).</title>
        <authorList>
            <person name="Smith C.H."/>
        </authorList>
    </citation>
    <scope>NUCLEOTIDE SEQUENCE</scope>
    <source>
        <strain evidence="2">CHS0354</strain>
    </source>
</reference>
<gene>
    <name evidence="2" type="ORF">CHS0354_006936</name>
</gene>
<protein>
    <submittedName>
        <fullName evidence="2">Uncharacterized protein</fullName>
    </submittedName>
</protein>
<keyword evidence="1" id="KW-0732">Signal</keyword>
<dbReference type="EMBL" id="JAEAOA010000469">
    <property type="protein sequence ID" value="KAK3608895.1"/>
    <property type="molecule type" value="Genomic_DNA"/>
</dbReference>
<reference evidence="2" key="3">
    <citation type="submission" date="2023-05" db="EMBL/GenBank/DDBJ databases">
        <authorList>
            <person name="Smith C.H."/>
        </authorList>
    </citation>
    <scope>NUCLEOTIDE SEQUENCE</scope>
    <source>
        <strain evidence="2">CHS0354</strain>
        <tissue evidence="2">Mantle</tissue>
    </source>
</reference>
<dbReference type="Proteomes" id="UP001195483">
    <property type="component" value="Unassembled WGS sequence"/>
</dbReference>
<proteinExistence type="predicted"/>
<evidence type="ECO:0000313" key="3">
    <source>
        <dbReference type="Proteomes" id="UP001195483"/>
    </source>
</evidence>
<comment type="caution">
    <text evidence="2">The sequence shown here is derived from an EMBL/GenBank/DDBJ whole genome shotgun (WGS) entry which is preliminary data.</text>
</comment>
<reference evidence="2" key="2">
    <citation type="journal article" date="2021" name="Genome Biol. Evol.">
        <title>Developing a high-quality reference genome for a parasitic bivalve with doubly uniparental inheritance (Bivalvia: Unionida).</title>
        <authorList>
            <person name="Smith C.H."/>
        </authorList>
    </citation>
    <scope>NUCLEOTIDE SEQUENCE</scope>
    <source>
        <strain evidence="2">CHS0354</strain>
        <tissue evidence="2">Mantle</tissue>
    </source>
</reference>
<organism evidence="2 3">
    <name type="scientific">Potamilus streckersoni</name>
    <dbReference type="NCBI Taxonomy" id="2493646"/>
    <lineage>
        <taxon>Eukaryota</taxon>
        <taxon>Metazoa</taxon>
        <taxon>Spiralia</taxon>
        <taxon>Lophotrochozoa</taxon>
        <taxon>Mollusca</taxon>
        <taxon>Bivalvia</taxon>
        <taxon>Autobranchia</taxon>
        <taxon>Heteroconchia</taxon>
        <taxon>Palaeoheterodonta</taxon>
        <taxon>Unionida</taxon>
        <taxon>Unionoidea</taxon>
        <taxon>Unionidae</taxon>
        <taxon>Ambleminae</taxon>
        <taxon>Lampsilini</taxon>
        <taxon>Potamilus</taxon>
    </lineage>
</organism>
<name>A0AAE0WD26_9BIVA</name>